<dbReference type="PRINTS" id="PR00080">
    <property type="entry name" value="SDRFAMILY"/>
</dbReference>
<organism evidence="2 3">
    <name type="scientific">Reyranella aquatilis</name>
    <dbReference type="NCBI Taxonomy" id="2035356"/>
    <lineage>
        <taxon>Bacteria</taxon>
        <taxon>Pseudomonadati</taxon>
        <taxon>Pseudomonadota</taxon>
        <taxon>Alphaproteobacteria</taxon>
        <taxon>Hyphomicrobiales</taxon>
        <taxon>Reyranellaceae</taxon>
        <taxon>Reyranella</taxon>
    </lineage>
</organism>
<comment type="caution">
    <text evidence="2">The sequence shown here is derived from an EMBL/GenBank/DDBJ whole genome shotgun (WGS) entry which is preliminary data.</text>
</comment>
<dbReference type="Proteomes" id="UP001198862">
    <property type="component" value="Unassembled WGS sequence"/>
</dbReference>
<evidence type="ECO:0000313" key="3">
    <source>
        <dbReference type="Proteomes" id="UP001198862"/>
    </source>
</evidence>
<evidence type="ECO:0000313" key="2">
    <source>
        <dbReference type="EMBL" id="MCC8430072.1"/>
    </source>
</evidence>
<dbReference type="RefSeq" id="WP_230551261.1">
    <property type="nucleotide sequence ID" value="NZ_JAJISD010000005.1"/>
</dbReference>
<keyword evidence="3" id="KW-1185">Reference proteome</keyword>
<dbReference type="InterPro" id="IPR002347">
    <property type="entry name" value="SDR_fam"/>
</dbReference>
<dbReference type="InterPro" id="IPR036291">
    <property type="entry name" value="NAD(P)-bd_dom_sf"/>
</dbReference>
<dbReference type="PRINTS" id="PR00081">
    <property type="entry name" value="GDHRDH"/>
</dbReference>
<protein>
    <submittedName>
        <fullName evidence="2">SDR family oxidoreductase</fullName>
    </submittedName>
</protein>
<accession>A0ABS8KVF4</accession>
<proteinExistence type="inferred from homology"/>
<name>A0ABS8KVF4_9HYPH</name>
<dbReference type="PANTHER" id="PTHR42879:SF2">
    <property type="entry name" value="3-OXOACYL-[ACYL-CARRIER-PROTEIN] REDUCTASE FABG"/>
    <property type="match status" value="1"/>
</dbReference>
<dbReference type="Pfam" id="PF13561">
    <property type="entry name" value="adh_short_C2"/>
    <property type="match status" value="1"/>
</dbReference>
<dbReference type="PANTHER" id="PTHR42879">
    <property type="entry name" value="3-OXOACYL-(ACYL-CARRIER-PROTEIN) REDUCTASE"/>
    <property type="match status" value="1"/>
</dbReference>
<dbReference type="CDD" id="cd05233">
    <property type="entry name" value="SDR_c"/>
    <property type="match status" value="1"/>
</dbReference>
<comment type="similarity">
    <text evidence="1">Belongs to the short-chain dehydrogenases/reductases (SDR) family.</text>
</comment>
<dbReference type="InterPro" id="IPR050259">
    <property type="entry name" value="SDR"/>
</dbReference>
<dbReference type="Gene3D" id="3.40.50.720">
    <property type="entry name" value="NAD(P)-binding Rossmann-like Domain"/>
    <property type="match status" value="1"/>
</dbReference>
<evidence type="ECO:0000256" key="1">
    <source>
        <dbReference type="ARBA" id="ARBA00006484"/>
    </source>
</evidence>
<gene>
    <name evidence="2" type="ORF">LJ725_13915</name>
</gene>
<dbReference type="EMBL" id="JAJISD010000005">
    <property type="protein sequence ID" value="MCC8430072.1"/>
    <property type="molecule type" value="Genomic_DNA"/>
</dbReference>
<reference evidence="2 3" key="1">
    <citation type="submission" date="2021-11" db="EMBL/GenBank/DDBJ databases">
        <authorList>
            <person name="Lee D.-H."/>
            <person name="Kim S.-B."/>
        </authorList>
    </citation>
    <scope>NUCLEOTIDE SEQUENCE [LARGE SCALE GENOMIC DNA]</scope>
    <source>
        <strain evidence="2 3">KCTC 52223</strain>
    </source>
</reference>
<dbReference type="SUPFAM" id="SSF51735">
    <property type="entry name" value="NAD(P)-binding Rossmann-fold domains"/>
    <property type="match status" value="1"/>
</dbReference>
<sequence>MSADPFDLFRLTGRTALVTGARREIGRAIALGLARAGARLAIHHAGTAEERADADAVVCEIEAAGGTARAFAQDFSLDEAGRQLAEAVSSWSPVDILVLNASIELPEPFDEIDRPRFDRQVAVNLRSPMELLQDLVPPMAARGWGRVVTIGSVQQVRPHPRMLVYAGTKAAQLNWVWNLARQYGGQGVTVNNLAPGAILTARNRDQMAVEGETLVQRIPTARLGTPGDLVGAALLLCSDAGAYINGINLYVDGGRAIA</sequence>